<sequence length="437" mass="46517">MHARHRRAQIALLALSLSTAFAAQAAPQVLHCGQVFDANTARLLGEHSLVVNEGRITEVRAGKIEASTLGADATAIDLSAHTCLPGLIDMHVHLGSQTSPAAYSEGFRLNPEDYALRSVGYAETTLKAGFTTVRDLGGLQTIGLRNAINEGRILGPRIFAAGKSIATTGGHADPRNGINRELSESLGWPGPEEGVVAGPYEARRAVRQRYKEGSDVIKLTATGGVLSFAKSADNPQFMEDEIRAIVETARDYGYRVAAHAHGKEGMRRAVAAGVDSIEHGTYMDQDIFKLMREKGTWYVPTISAGVFVSEKAREVGYYPEIVRPKAERIGALIQGTAGRAHAAGVKIAFGTDAGVFPHGDNAREFELMVEAGMPAAFALQSATRNAAELLGEWESLGSLEAGKHADVVAVAGNPLENIGLMRDVRFVMKAGAVVKAP</sequence>
<feature type="domain" description="Amidohydrolase-related" evidence="2">
    <location>
        <begin position="84"/>
        <end position="433"/>
    </location>
</feature>
<dbReference type="STRING" id="265719.SAMN04488509_101634"/>
<evidence type="ECO:0000259" key="2">
    <source>
        <dbReference type="Pfam" id="PF01979"/>
    </source>
</evidence>
<proteinExistence type="predicted"/>
<dbReference type="EMBL" id="FNAG01000001">
    <property type="protein sequence ID" value="SDD18999.1"/>
    <property type="molecule type" value="Genomic_DNA"/>
</dbReference>
<accession>A0A1G6SQ99</accession>
<reference evidence="3 4" key="1">
    <citation type="submission" date="2016-10" db="EMBL/GenBank/DDBJ databases">
        <authorList>
            <person name="de Groot N.N."/>
        </authorList>
    </citation>
    <scope>NUCLEOTIDE SEQUENCE [LARGE SCALE GENOMIC DNA]</scope>
    <source>
        <strain evidence="3 4">DSM 16957</strain>
    </source>
</reference>
<dbReference type="InterPro" id="IPR011059">
    <property type="entry name" value="Metal-dep_hydrolase_composite"/>
</dbReference>
<organism evidence="3 4">
    <name type="scientific">Aquimonas voraii</name>
    <dbReference type="NCBI Taxonomy" id="265719"/>
    <lineage>
        <taxon>Bacteria</taxon>
        <taxon>Pseudomonadati</taxon>
        <taxon>Pseudomonadota</taxon>
        <taxon>Gammaproteobacteria</taxon>
        <taxon>Lysobacterales</taxon>
        <taxon>Lysobacteraceae</taxon>
        <taxon>Aquimonas</taxon>
    </lineage>
</organism>
<dbReference type="Gene3D" id="3.20.20.140">
    <property type="entry name" value="Metal-dependent hydrolases"/>
    <property type="match status" value="1"/>
</dbReference>
<dbReference type="SUPFAM" id="SSF51556">
    <property type="entry name" value="Metallo-dependent hydrolases"/>
    <property type="match status" value="1"/>
</dbReference>
<dbReference type="PANTHER" id="PTHR43135">
    <property type="entry name" value="ALPHA-D-RIBOSE 1-METHYLPHOSPHONATE 5-TRIPHOSPHATE DIPHOSPHATASE"/>
    <property type="match status" value="1"/>
</dbReference>
<protein>
    <submittedName>
        <fullName evidence="3">Imidazolonepropionase</fullName>
    </submittedName>
</protein>
<keyword evidence="4" id="KW-1185">Reference proteome</keyword>
<dbReference type="AlphaFoldDB" id="A0A1G6SQ99"/>
<dbReference type="Gene3D" id="2.30.40.10">
    <property type="entry name" value="Urease, subunit C, domain 1"/>
    <property type="match status" value="2"/>
</dbReference>
<dbReference type="InterPro" id="IPR006680">
    <property type="entry name" value="Amidohydro-rel"/>
</dbReference>
<evidence type="ECO:0000256" key="1">
    <source>
        <dbReference type="SAM" id="SignalP"/>
    </source>
</evidence>
<evidence type="ECO:0000313" key="3">
    <source>
        <dbReference type="EMBL" id="SDD18999.1"/>
    </source>
</evidence>
<feature type="signal peptide" evidence="1">
    <location>
        <begin position="1"/>
        <end position="25"/>
    </location>
</feature>
<dbReference type="Proteomes" id="UP000199603">
    <property type="component" value="Unassembled WGS sequence"/>
</dbReference>
<dbReference type="Pfam" id="PF01979">
    <property type="entry name" value="Amidohydro_1"/>
    <property type="match status" value="1"/>
</dbReference>
<name>A0A1G6SQ99_9GAMM</name>
<dbReference type="PANTHER" id="PTHR43135:SF3">
    <property type="entry name" value="ALPHA-D-RIBOSE 1-METHYLPHOSPHONATE 5-TRIPHOSPHATE DIPHOSPHATASE"/>
    <property type="match status" value="1"/>
</dbReference>
<keyword evidence="1" id="KW-0732">Signal</keyword>
<feature type="chain" id="PRO_5011649064" evidence="1">
    <location>
        <begin position="26"/>
        <end position="437"/>
    </location>
</feature>
<dbReference type="CDD" id="cd01299">
    <property type="entry name" value="Met_dep_hydrolase_A"/>
    <property type="match status" value="1"/>
</dbReference>
<evidence type="ECO:0000313" key="4">
    <source>
        <dbReference type="Proteomes" id="UP000199603"/>
    </source>
</evidence>
<gene>
    <name evidence="3" type="ORF">SAMN04488509_101634</name>
</gene>
<dbReference type="InterPro" id="IPR032466">
    <property type="entry name" value="Metal_Hydrolase"/>
</dbReference>
<dbReference type="SUPFAM" id="SSF51338">
    <property type="entry name" value="Composite domain of metallo-dependent hydrolases"/>
    <property type="match status" value="1"/>
</dbReference>
<dbReference type="InterPro" id="IPR057744">
    <property type="entry name" value="OTAase-like"/>
</dbReference>
<dbReference type="GO" id="GO:0016810">
    <property type="term" value="F:hydrolase activity, acting on carbon-nitrogen (but not peptide) bonds"/>
    <property type="evidence" value="ECO:0007669"/>
    <property type="project" value="InterPro"/>
</dbReference>
<dbReference type="InterPro" id="IPR051781">
    <property type="entry name" value="Metallo-dep_Hydrolase"/>
</dbReference>
<dbReference type="RefSeq" id="WP_091238716.1">
    <property type="nucleotide sequence ID" value="NZ_FNAG01000001.1"/>
</dbReference>
<dbReference type="OrthoDB" id="9782972at2"/>